<dbReference type="EMBL" id="SUME01000005">
    <property type="protein sequence ID" value="TJZ60107.1"/>
    <property type="molecule type" value="Genomic_DNA"/>
</dbReference>
<dbReference type="Gene3D" id="2.130.10.10">
    <property type="entry name" value="YVTN repeat-like/Quinoprotein amine dehydrogenase"/>
    <property type="match status" value="1"/>
</dbReference>
<gene>
    <name evidence="1" type="ORF">FAZ15_14595</name>
</gene>
<sequence length="426" mass="50466">MANSNYTLKERFIAKVLSNTPKIKRFVKRCYVSLNALIYRKAYVIKGFGEISEKDLRQTGSLEANEEFFFGYYDKSSINSIGWVINHVTADNTKFERRPESNVEIVLTNIDTDEILKVGKSYAYTWQQGCRTQWLDDDHLIYNDYNRLHKIWEAKVYSLSARSVIKVFDRPVQDAYKKDYILSLDYQRLYEVTEDYGYNNQGKLNDDEKKNLRQDGIFITDYVTEVSRLLFSLEDIANLEKQDDFDHSFHTINHIMINKEGNYFIFIHRYYRNGVRKDRLIGSDFKSLKVISDHDMVSHCCWFDDNTVYGYLRHDGKDGYYFIDLNTLKFTLNSVVDKLGVGDGHPSVYQDNIVFDTYPDRSRMQTLYVYNKKNDTVEKLFEVYQSPSFKESSRCDLHPRFNGNGDMIFFDSVFEDKRKQYFFKLK</sequence>
<evidence type="ECO:0000313" key="1">
    <source>
        <dbReference type="EMBL" id="TJZ60107.1"/>
    </source>
</evidence>
<dbReference type="OrthoDB" id="5174394at2"/>
<dbReference type="InterPro" id="IPR015943">
    <property type="entry name" value="WD40/YVTN_repeat-like_dom_sf"/>
</dbReference>
<dbReference type="AlphaFoldDB" id="A0A4U0NYZ1"/>
<name>A0A4U0NYZ1_9SPHI</name>
<organism evidence="1 2">
    <name type="scientific">Sphingobacterium olei</name>
    <dbReference type="NCBI Taxonomy" id="2571155"/>
    <lineage>
        <taxon>Bacteria</taxon>
        <taxon>Pseudomonadati</taxon>
        <taxon>Bacteroidota</taxon>
        <taxon>Sphingobacteriia</taxon>
        <taxon>Sphingobacteriales</taxon>
        <taxon>Sphingobacteriaceae</taxon>
        <taxon>Sphingobacterium</taxon>
    </lineage>
</organism>
<proteinExistence type="predicted"/>
<keyword evidence="2" id="KW-1185">Reference proteome</keyword>
<reference evidence="1 2" key="1">
    <citation type="submission" date="2019-04" db="EMBL/GenBank/DDBJ databases">
        <title>Sphingobacterium olei sp. nov., isolated from oil-contaminated soil.</title>
        <authorList>
            <person name="Liu B."/>
        </authorList>
    </citation>
    <scope>NUCLEOTIDE SEQUENCE [LARGE SCALE GENOMIC DNA]</scope>
    <source>
        <strain evidence="1 2">HAL-9</strain>
    </source>
</reference>
<dbReference type="GO" id="GO:0016740">
    <property type="term" value="F:transferase activity"/>
    <property type="evidence" value="ECO:0007669"/>
    <property type="project" value="UniProtKB-KW"/>
</dbReference>
<dbReference type="Proteomes" id="UP000306808">
    <property type="component" value="Unassembled WGS sequence"/>
</dbReference>
<dbReference type="SUPFAM" id="SSF51004">
    <property type="entry name" value="C-terminal (heme d1) domain of cytochrome cd1-nitrite reductase"/>
    <property type="match status" value="1"/>
</dbReference>
<comment type="caution">
    <text evidence="1">The sequence shown here is derived from an EMBL/GenBank/DDBJ whole genome shotgun (WGS) entry which is preliminary data.</text>
</comment>
<evidence type="ECO:0000313" key="2">
    <source>
        <dbReference type="Proteomes" id="UP000306808"/>
    </source>
</evidence>
<dbReference type="InterPro" id="IPR011048">
    <property type="entry name" value="Haem_d1_sf"/>
</dbReference>
<keyword evidence="1" id="KW-0808">Transferase</keyword>
<accession>A0A4U0NYZ1</accession>
<protein>
    <submittedName>
        <fullName evidence="1">Glycosyl transferase</fullName>
    </submittedName>
</protein>
<dbReference type="RefSeq" id="WP_136902047.1">
    <property type="nucleotide sequence ID" value="NZ_SUME01000005.1"/>
</dbReference>